<dbReference type="PANTHER" id="PTHR22967">
    <property type="entry name" value="SERINE/THREONINE PROTEIN KINASE"/>
    <property type="match status" value="1"/>
</dbReference>
<evidence type="ECO:0000256" key="6">
    <source>
        <dbReference type="ARBA" id="ARBA00022679"/>
    </source>
</evidence>
<dbReference type="PROSITE" id="PS50011">
    <property type="entry name" value="PROTEIN_KINASE_DOM"/>
    <property type="match status" value="1"/>
</dbReference>
<reference evidence="14" key="1">
    <citation type="submission" date="2022-11" db="EMBL/GenBank/DDBJ databases">
        <authorList>
            <person name="Petersen C."/>
        </authorList>
    </citation>
    <scope>NUCLEOTIDE SEQUENCE</scope>
    <source>
        <strain evidence="14">IBT 20477</strain>
    </source>
</reference>
<dbReference type="EMBL" id="JAPQKQ010000002">
    <property type="protein sequence ID" value="KAJ5208291.1"/>
    <property type="molecule type" value="Genomic_DNA"/>
</dbReference>
<dbReference type="Proteomes" id="UP001150942">
    <property type="component" value="Unassembled WGS sequence"/>
</dbReference>
<dbReference type="GO" id="GO:0000147">
    <property type="term" value="P:actin cortical patch assembly"/>
    <property type="evidence" value="ECO:0007669"/>
    <property type="project" value="TreeGrafter"/>
</dbReference>
<sequence>MSSQSHHGHSATSRQFPVYNPVAAVTAPAGTLLPGTKIQVGGHRVVVEKYLSEGGFAHVYVVRLPQPVNGSETAVLKRVAVPDKAALANMRTEVETMKKLKGHRHIVKYIDSHASQLRGGGYEVFLVMEYCAGGGLIDFMNTRLQHRLTEPEIVKIFSDVAEGVACMHYLKPPLLHRDLKVENVLISGKGSSATYKLCDFGSSAPPRPAATSAAEGRLIEDDVQRHTTLQYRSPEMIDVYRKQPIDEKSDIWALGVFLYKLCYYTTPFEEVGQMAILNATFKYPSYPSFSSRLKLFIGSMLKEDPRNRPNIYEVVREVCKMQGKEVPIKDIYSNRSVSEARKYQELPPTPTESPAVGAVFSPPMQETEIIPEIAPMRRGRPGKSPSSQPSPERPSPSPYRAAAEGSSNDPFAALDGSAARKKTAEEMSKRFPSLDQFDILHEKGDKFEFEPTVESKPEDEDLSRRLTNALADDAFARRVSPERAPKPVYKRTSQTSPVRAPNSREIPDPQAIPLYQPTPQRPAMVSTGTMTSPIQTPRLPEPKLLSRPIYRFPSSDNEHRSSSEPFTTEEEQRVIRPQKAPSPRCRSNSARPSMETLRRPSALEVNEPVGRSKSALGKARPMSVQAGARYDLPRDSESPRSSLDMSRLQYEGGAPLRSVRTDVDRESDRTISSDVDYLRAMEEEESNRKREKRSSGSHKHNKRASLSTLSLSGGKNIFAGRFGDAFRRFEAGNQEKSSSPSAEDVPRRGRIGAPDSADESLSPNDEIALEDVDRDDISPEMRRELERRRLSQEEKRVANAAAEYRRRVAETGDGGGRAIGDGARSRTIQNKVQSLFGESEKLTVPKTATGYGRFTETSSSLQAKQSEARPTASSQLSVSNTSGPTYTPREGSMIVPDRLDGPKISAGVPQSVAPTSYPSTQRPAARPAAPPKPKNLRVGPATSRPGTGHGHESSEETPASPGEDWEAKFSQRFPSLSGLEMETEIKVPKISSLRTREV</sequence>
<gene>
    <name evidence="14" type="ORF">N7449_002670</name>
</gene>
<dbReference type="CDD" id="cd14037">
    <property type="entry name" value="STKc_NAK_like"/>
    <property type="match status" value="1"/>
</dbReference>
<dbReference type="InterPro" id="IPR000719">
    <property type="entry name" value="Prot_kinase_dom"/>
</dbReference>
<dbReference type="InterPro" id="IPR011009">
    <property type="entry name" value="Kinase-like_dom_sf"/>
</dbReference>
<keyword evidence="3" id="KW-0963">Cytoplasm</keyword>
<evidence type="ECO:0000256" key="9">
    <source>
        <dbReference type="ARBA" id="ARBA00022840"/>
    </source>
</evidence>
<feature type="compositionally biased region" description="Polar residues" evidence="12">
    <location>
        <begin position="871"/>
        <end position="885"/>
    </location>
</feature>
<dbReference type="FunFam" id="1.10.510.10:FF:000441">
    <property type="entry name" value="Serine/threonine protein kinase"/>
    <property type="match status" value="1"/>
</dbReference>
<keyword evidence="7" id="KW-0547">Nucleotide-binding</keyword>
<feature type="compositionally biased region" description="Polar residues" evidence="12">
    <location>
        <begin position="704"/>
        <end position="713"/>
    </location>
</feature>
<keyword evidence="5" id="KW-0597">Phosphoprotein</keyword>
<evidence type="ECO:0000256" key="1">
    <source>
        <dbReference type="ARBA" id="ARBA00004496"/>
    </source>
</evidence>
<evidence type="ECO:0000256" key="10">
    <source>
        <dbReference type="ARBA" id="ARBA00047899"/>
    </source>
</evidence>
<evidence type="ECO:0000256" key="4">
    <source>
        <dbReference type="ARBA" id="ARBA00022527"/>
    </source>
</evidence>
<dbReference type="SUPFAM" id="SSF56112">
    <property type="entry name" value="Protein kinase-like (PK-like)"/>
    <property type="match status" value="1"/>
</dbReference>
<protein>
    <recommendedName>
        <fullName evidence="2">non-specific serine/threonine protein kinase</fullName>
        <ecNumber evidence="2">2.7.11.1</ecNumber>
    </recommendedName>
</protein>
<organism evidence="14 15">
    <name type="scientific">Penicillium cf. viridicatum</name>
    <dbReference type="NCBI Taxonomy" id="2972119"/>
    <lineage>
        <taxon>Eukaryota</taxon>
        <taxon>Fungi</taxon>
        <taxon>Dikarya</taxon>
        <taxon>Ascomycota</taxon>
        <taxon>Pezizomycotina</taxon>
        <taxon>Eurotiomycetes</taxon>
        <taxon>Eurotiomycetidae</taxon>
        <taxon>Eurotiales</taxon>
        <taxon>Aspergillaceae</taxon>
        <taxon>Penicillium</taxon>
    </lineage>
</organism>
<dbReference type="Gene3D" id="1.10.510.10">
    <property type="entry name" value="Transferase(Phosphotransferase) domain 1"/>
    <property type="match status" value="1"/>
</dbReference>
<dbReference type="GO" id="GO:0007015">
    <property type="term" value="P:actin filament organization"/>
    <property type="evidence" value="ECO:0007669"/>
    <property type="project" value="TreeGrafter"/>
</dbReference>
<dbReference type="GO" id="GO:0004674">
    <property type="term" value="F:protein serine/threonine kinase activity"/>
    <property type="evidence" value="ECO:0007669"/>
    <property type="project" value="UniProtKB-KW"/>
</dbReference>
<dbReference type="EC" id="2.7.11.1" evidence="2"/>
<evidence type="ECO:0000256" key="3">
    <source>
        <dbReference type="ARBA" id="ARBA00022490"/>
    </source>
</evidence>
<keyword evidence="6" id="KW-0808">Transferase</keyword>
<proteinExistence type="predicted"/>
<comment type="subcellular location">
    <subcellularLocation>
        <location evidence="1">Cytoplasm</location>
    </subcellularLocation>
</comment>
<comment type="catalytic activity">
    <reaction evidence="10">
        <text>L-threonyl-[protein] + ATP = O-phospho-L-threonyl-[protein] + ADP + H(+)</text>
        <dbReference type="Rhea" id="RHEA:46608"/>
        <dbReference type="Rhea" id="RHEA-COMP:11060"/>
        <dbReference type="Rhea" id="RHEA-COMP:11605"/>
        <dbReference type="ChEBI" id="CHEBI:15378"/>
        <dbReference type="ChEBI" id="CHEBI:30013"/>
        <dbReference type="ChEBI" id="CHEBI:30616"/>
        <dbReference type="ChEBI" id="CHEBI:61977"/>
        <dbReference type="ChEBI" id="CHEBI:456216"/>
        <dbReference type="EC" id="2.7.11.1"/>
    </reaction>
</comment>
<feature type="domain" description="Protein kinase" evidence="13">
    <location>
        <begin position="45"/>
        <end position="328"/>
    </location>
</feature>
<evidence type="ECO:0000256" key="12">
    <source>
        <dbReference type="SAM" id="MobiDB-lite"/>
    </source>
</evidence>
<feature type="compositionally biased region" description="Polar residues" evidence="12">
    <location>
        <begin position="526"/>
        <end position="535"/>
    </location>
</feature>
<evidence type="ECO:0000259" key="13">
    <source>
        <dbReference type="PROSITE" id="PS50011"/>
    </source>
</evidence>
<feature type="compositionally biased region" description="Polar residues" evidence="12">
    <location>
        <begin position="855"/>
        <end position="865"/>
    </location>
</feature>
<evidence type="ECO:0000256" key="11">
    <source>
        <dbReference type="ARBA" id="ARBA00048679"/>
    </source>
</evidence>
<feature type="compositionally biased region" description="Basic residues" evidence="12">
    <location>
        <begin position="689"/>
        <end position="703"/>
    </location>
</feature>
<feature type="compositionally biased region" description="Basic and acidic residues" evidence="12">
    <location>
        <begin position="659"/>
        <end position="681"/>
    </location>
</feature>
<accession>A0A9W9MVJ2</accession>
<evidence type="ECO:0000256" key="7">
    <source>
        <dbReference type="ARBA" id="ARBA00022741"/>
    </source>
</evidence>
<name>A0A9W9MVJ2_9EURO</name>
<feature type="compositionally biased region" description="Basic and acidic residues" evidence="12">
    <location>
        <begin position="474"/>
        <end position="485"/>
    </location>
</feature>
<feature type="region of interest" description="Disordered" evidence="12">
    <location>
        <begin position="342"/>
        <end position="716"/>
    </location>
</feature>
<comment type="caution">
    <text evidence="14">The sequence shown here is derived from an EMBL/GenBank/DDBJ whole genome shotgun (WGS) entry which is preliminary data.</text>
</comment>
<feature type="compositionally biased region" description="Basic and acidic residues" evidence="12">
    <location>
        <begin position="775"/>
        <end position="799"/>
    </location>
</feature>
<evidence type="ECO:0000313" key="15">
    <source>
        <dbReference type="Proteomes" id="UP001150942"/>
    </source>
</evidence>
<dbReference type="Pfam" id="PF00069">
    <property type="entry name" value="Pkinase"/>
    <property type="match status" value="1"/>
</dbReference>
<dbReference type="AlphaFoldDB" id="A0A9W9MVJ2"/>
<keyword evidence="4" id="KW-0723">Serine/threonine-protein kinase</keyword>
<keyword evidence="9" id="KW-0067">ATP-binding</keyword>
<feature type="compositionally biased region" description="Basic and acidic residues" evidence="12">
    <location>
        <begin position="438"/>
        <end position="456"/>
    </location>
</feature>
<dbReference type="InterPro" id="IPR008271">
    <property type="entry name" value="Ser/Thr_kinase_AS"/>
</dbReference>
<evidence type="ECO:0000256" key="5">
    <source>
        <dbReference type="ARBA" id="ARBA00022553"/>
    </source>
</evidence>
<keyword evidence="8" id="KW-0418">Kinase</keyword>
<evidence type="ECO:0000256" key="8">
    <source>
        <dbReference type="ARBA" id="ARBA00022777"/>
    </source>
</evidence>
<dbReference type="GO" id="GO:0005737">
    <property type="term" value="C:cytoplasm"/>
    <property type="evidence" value="ECO:0007669"/>
    <property type="project" value="UniProtKB-SubCell"/>
</dbReference>
<dbReference type="SMART" id="SM00220">
    <property type="entry name" value="S_TKc"/>
    <property type="match status" value="1"/>
</dbReference>
<feature type="region of interest" description="Disordered" evidence="12">
    <location>
        <begin position="729"/>
        <end position="799"/>
    </location>
</feature>
<reference evidence="14" key="2">
    <citation type="journal article" date="2023" name="IMA Fungus">
        <title>Comparative genomic study of the Penicillium genus elucidates a diverse pangenome and 15 lateral gene transfer events.</title>
        <authorList>
            <person name="Petersen C."/>
            <person name="Sorensen T."/>
            <person name="Nielsen M.R."/>
            <person name="Sondergaard T.E."/>
            <person name="Sorensen J.L."/>
            <person name="Fitzpatrick D.A."/>
            <person name="Frisvad J.C."/>
            <person name="Nielsen K.L."/>
        </authorList>
    </citation>
    <scope>NUCLEOTIDE SEQUENCE</scope>
    <source>
        <strain evidence="14">IBT 20477</strain>
    </source>
</reference>
<keyword evidence="15" id="KW-1185">Reference proteome</keyword>
<evidence type="ECO:0000313" key="14">
    <source>
        <dbReference type="EMBL" id="KAJ5208291.1"/>
    </source>
</evidence>
<dbReference type="GO" id="GO:0005524">
    <property type="term" value="F:ATP binding"/>
    <property type="evidence" value="ECO:0007669"/>
    <property type="project" value="UniProtKB-KW"/>
</dbReference>
<feature type="compositionally biased region" description="Polar residues" evidence="12">
    <location>
        <begin position="912"/>
        <end position="921"/>
    </location>
</feature>
<dbReference type="PANTHER" id="PTHR22967:SF57">
    <property type="entry name" value="AUXILIN, ISOFORM A-RELATED"/>
    <property type="match status" value="1"/>
</dbReference>
<comment type="catalytic activity">
    <reaction evidence="11">
        <text>L-seryl-[protein] + ATP = O-phospho-L-seryl-[protein] + ADP + H(+)</text>
        <dbReference type="Rhea" id="RHEA:17989"/>
        <dbReference type="Rhea" id="RHEA-COMP:9863"/>
        <dbReference type="Rhea" id="RHEA-COMP:11604"/>
        <dbReference type="ChEBI" id="CHEBI:15378"/>
        <dbReference type="ChEBI" id="CHEBI:29999"/>
        <dbReference type="ChEBI" id="CHEBI:30616"/>
        <dbReference type="ChEBI" id="CHEBI:83421"/>
        <dbReference type="ChEBI" id="CHEBI:456216"/>
        <dbReference type="EC" id="2.7.11.1"/>
    </reaction>
</comment>
<feature type="region of interest" description="Disordered" evidence="12">
    <location>
        <begin position="845"/>
        <end position="998"/>
    </location>
</feature>
<evidence type="ECO:0000256" key="2">
    <source>
        <dbReference type="ARBA" id="ARBA00012513"/>
    </source>
</evidence>
<dbReference type="OrthoDB" id="2018507at2759"/>
<dbReference type="PROSITE" id="PS00108">
    <property type="entry name" value="PROTEIN_KINASE_ST"/>
    <property type="match status" value="1"/>
</dbReference>